<dbReference type="CDD" id="cd22701">
    <property type="entry name" value="FHA_FKH1-like"/>
    <property type="match status" value="1"/>
</dbReference>
<feature type="compositionally biased region" description="Low complexity" evidence="7">
    <location>
        <begin position="598"/>
        <end position="607"/>
    </location>
</feature>
<dbReference type="PROSITE" id="PS50039">
    <property type="entry name" value="FORK_HEAD_3"/>
    <property type="match status" value="1"/>
</dbReference>
<feature type="compositionally biased region" description="Low complexity" evidence="7">
    <location>
        <begin position="758"/>
        <end position="769"/>
    </location>
</feature>
<feature type="compositionally biased region" description="Polar residues" evidence="7">
    <location>
        <begin position="770"/>
        <end position="783"/>
    </location>
</feature>
<dbReference type="PRINTS" id="PR00053">
    <property type="entry name" value="FORKHEAD"/>
</dbReference>
<protein>
    <submittedName>
        <fullName evidence="10">Transcription factor of the Forkhead/HNF3 family</fullName>
    </submittedName>
</protein>
<dbReference type="Pfam" id="PF00250">
    <property type="entry name" value="Forkhead"/>
    <property type="match status" value="1"/>
</dbReference>
<feature type="compositionally biased region" description="Low complexity" evidence="7">
    <location>
        <begin position="1698"/>
        <end position="1719"/>
    </location>
</feature>
<dbReference type="PANTHER" id="PTHR45881:SF1">
    <property type="entry name" value="FORK HEAD PROTEIN HOMOLOG 2"/>
    <property type="match status" value="1"/>
</dbReference>
<evidence type="ECO:0000256" key="5">
    <source>
        <dbReference type="ARBA" id="ARBA00023242"/>
    </source>
</evidence>
<feature type="compositionally biased region" description="Polar residues" evidence="7">
    <location>
        <begin position="710"/>
        <end position="738"/>
    </location>
</feature>
<name>A0A0F7STP3_PHARH</name>
<evidence type="ECO:0000256" key="7">
    <source>
        <dbReference type="SAM" id="MobiDB-lite"/>
    </source>
</evidence>
<feature type="region of interest" description="Disordered" evidence="7">
    <location>
        <begin position="932"/>
        <end position="1001"/>
    </location>
</feature>
<feature type="DNA-binding region" description="Fork-head" evidence="6">
    <location>
        <begin position="1104"/>
        <end position="1202"/>
    </location>
</feature>
<evidence type="ECO:0000256" key="4">
    <source>
        <dbReference type="ARBA" id="ARBA00023163"/>
    </source>
</evidence>
<dbReference type="GO" id="GO:0005634">
    <property type="term" value="C:nucleus"/>
    <property type="evidence" value="ECO:0007669"/>
    <property type="project" value="UniProtKB-SubCell"/>
</dbReference>
<comment type="subcellular location">
    <subcellularLocation>
        <location evidence="1 6">Nucleus</location>
    </subcellularLocation>
</comment>
<evidence type="ECO:0000256" key="2">
    <source>
        <dbReference type="ARBA" id="ARBA00023015"/>
    </source>
</evidence>
<dbReference type="Gene3D" id="1.10.10.10">
    <property type="entry name" value="Winged helix-like DNA-binding domain superfamily/Winged helix DNA-binding domain"/>
    <property type="match status" value="1"/>
</dbReference>
<dbReference type="InterPro" id="IPR001766">
    <property type="entry name" value="Fork_head_dom"/>
</dbReference>
<feature type="compositionally biased region" description="Polar residues" evidence="7">
    <location>
        <begin position="586"/>
        <end position="597"/>
    </location>
</feature>
<feature type="compositionally biased region" description="Low complexity" evidence="7">
    <location>
        <begin position="315"/>
        <end position="324"/>
    </location>
</feature>
<dbReference type="EMBL" id="LN483166">
    <property type="protein sequence ID" value="CED84856.1"/>
    <property type="molecule type" value="Genomic_DNA"/>
</dbReference>
<keyword evidence="4" id="KW-0804">Transcription</keyword>
<feature type="compositionally biased region" description="Low complexity" evidence="7">
    <location>
        <begin position="649"/>
        <end position="667"/>
    </location>
</feature>
<feature type="region of interest" description="Disordered" evidence="7">
    <location>
        <begin position="265"/>
        <end position="913"/>
    </location>
</feature>
<dbReference type="InterPro" id="IPR036388">
    <property type="entry name" value="WH-like_DNA-bd_sf"/>
</dbReference>
<dbReference type="GO" id="GO:0000978">
    <property type="term" value="F:RNA polymerase II cis-regulatory region sequence-specific DNA binding"/>
    <property type="evidence" value="ECO:0007669"/>
    <property type="project" value="TreeGrafter"/>
</dbReference>
<feature type="compositionally biased region" description="Polar residues" evidence="7">
    <location>
        <begin position="1591"/>
        <end position="1604"/>
    </location>
</feature>
<feature type="region of interest" description="Disordered" evidence="7">
    <location>
        <begin position="1753"/>
        <end position="1778"/>
    </location>
</feature>
<sequence>MLNPSTQPELHHSAFGSSSHPHVQTHHPHPPPPPSTSPAAPAILPAGATNPSTEPISAYFKLEFPGFSYYLQTLSVSIGRRTLPPNPPAPPPLPPSPPLSTSSSLIVPTAPSLQPPPTPLLPSPFEYTGQDANQGIDVDLGAIKSVSRLHARISYDDESGCFVLDVFGRNGAWVEDEYFAKGQRAVLNERTKIQISIRTFTFVLPPSPSPPPSTPLGLPEFTYADDSGPLSPATYALLEAIAENPDNALLGELDELDLGVFATAKPSKGKGKASGGKISGGNASGGGKSSGGKGKATGFGAKMSGGKINGGGKAPSSVRPPVGVHVGGGKASHHAVPPRASGGKRASAAKEFHHEDSDGSASASDSSISSGSSSSSSSASSAAASLSRKMSSSRHSSGSSSSASSSSSLSSSSHSSSSGSSSEDDQPLAQASLLKPSSKTNRPRATKSPYLAGPSPIPVPTPSPSIPSASLLLTQSYPLPPPVPITAVAPPPRSPPPLPPTMPPSTKTKTKTKTKLKKEQTDKTKTKSKAKSKASKTTSGLDAANNSSLALSSMIPSIPQSQLEESAVEEDIKPTFLPVLTPDPGQESNMSTSVSGQASPSAAPSSSTKTKGKVAASVESFGSFSSPMDVDSPNKSKDMTVTASQSQLASTTTPTTAGKKPPAAKKTPAPRRSKTSSTGSISISTPTTIASSTGQSADVKPTLPILSYPSDAQTPSHSNHSSVVQSALSTITKPSSPSQNPPKTPVSTSMPPSDRPNSTSTDSTVVIDSAGNTSTKHIASSGVSMGRGVPSPLSQSSGSGPVKQLSQPSASLGSPLNSASTIHTNVSTGKPAPLTGPASRGVQPASTGKPGQIAPSVLSNGTGISTTPMTARSVGGPAGSSVNLPSRVTSGSTGTNSTVGTGPNRSVSALGGGAKPLVANTSILRQAVRPQSLPSLTNHPHPISPSITTGPTYRPQVPLTSAEILGGSTSHRPIPSHTHPSSNMSSTGRSGSQMPISSSTILSQQAALLHHHQIHYGSTSGSNSGSGSASASSTAAHMLSASTGNFQSPSPTASASVSPPSGIRRTNSNSSSNLGLPPTRPLHANPLSALIPMGQTTEEGEAAKPPLTYNTAILLSLQSFEGNQGTLRMICDWIMNEFEWYRVNKNSGWQNSLRHTLSTNEAFQKVPLRPDQPKNAGAYWKLDPACEGALMATAESEIKNRVSKQEKMRKAKEKEMGKDGKIGSSSTSGVNVGQAGPGGIPSLAVPDAYPSNGVGRLAGKPISVGDNVLHKPLAIPSSLGNQPSRPLPTTATAVGRPPPAGGGSTGTGGPPLNGGRTLTISPNTRLPLLVSPIPAHLQTTPPHRLLESTPMAMYQGSLLLDPAIFSHVPRPQLDYLESLGQEKALKILRAYIVDHLKAKLDAQGKSGGAGSTAGGGTGGTGGVRPGGTPTNAVGRPPPIRPSVGGAVRPSNPTSTVGTGARPPLSVRPAVGRPINTRPPPPRPAASTVRPVSSAATSATTVRPLVQPRPAPTLPGVPADPRAALSAYASNPQLGLAGLGPHAGAFFQYLSSIGDKADLNVAAQLIKTGRAPGVPLYVPPLLQGKLTPRSSGVATTAAGSGTRTVGPSAGVGAVRPVRPATTQARPPGPSVRPVGSVAARPSLQLPSGSAIVTPTKAGPSSTLNRAPVTSTPIRPTQPATSTNISRPLPKNQSAPPLPTSTSTSTSTFTSTSTISSTTSAITSATTATAVAGVGSTPTSYVPSLDDLAAVLSMSPSSEAPSPAPTPTPTPTSASTTKVPSAALLSSTNTLSLDKMKVEKIDTSAVAMVGAGVGTADGQVKRKAEEEGAGTEEKKPKVE</sequence>
<feature type="compositionally biased region" description="Pro residues" evidence="7">
    <location>
        <begin position="455"/>
        <end position="465"/>
    </location>
</feature>
<evidence type="ECO:0000256" key="3">
    <source>
        <dbReference type="ARBA" id="ARBA00023125"/>
    </source>
</evidence>
<dbReference type="GO" id="GO:0000981">
    <property type="term" value="F:DNA-binding transcription factor activity, RNA polymerase II-specific"/>
    <property type="evidence" value="ECO:0007669"/>
    <property type="project" value="TreeGrafter"/>
</dbReference>
<feature type="region of interest" description="Disordered" evidence="7">
    <location>
        <begin position="1"/>
        <end position="49"/>
    </location>
</feature>
<feature type="compositionally biased region" description="Polar residues" evidence="7">
    <location>
        <begin position="1278"/>
        <end position="1292"/>
    </location>
</feature>
<dbReference type="InterPro" id="IPR008984">
    <property type="entry name" value="SMAD_FHA_dom_sf"/>
</dbReference>
<organism evidence="10">
    <name type="scientific">Phaffia rhodozyma</name>
    <name type="common">Yeast</name>
    <name type="synonym">Xanthophyllomyces dendrorhous</name>
    <dbReference type="NCBI Taxonomy" id="264483"/>
    <lineage>
        <taxon>Eukaryota</taxon>
        <taxon>Fungi</taxon>
        <taxon>Dikarya</taxon>
        <taxon>Basidiomycota</taxon>
        <taxon>Agaricomycotina</taxon>
        <taxon>Tremellomycetes</taxon>
        <taxon>Cystofilobasidiales</taxon>
        <taxon>Mrakiaceae</taxon>
        <taxon>Phaffia</taxon>
    </lineage>
</organism>
<dbReference type="PROSITE" id="PS00658">
    <property type="entry name" value="FORK_HEAD_2"/>
    <property type="match status" value="1"/>
</dbReference>
<feature type="domain" description="Fork-head" evidence="9">
    <location>
        <begin position="1104"/>
        <end position="1202"/>
    </location>
</feature>
<dbReference type="SMART" id="SM00339">
    <property type="entry name" value="FH"/>
    <property type="match status" value="1"/>
</dbReference>
<evidence type="ECO:0000259" key="9">
    <source>
        <dbReference type="PROSITE" id="PS50039"/>
    </source>
</evidence>
<feature type="compositionally biased region" description="Basic and acidic residues" evidence="7">
    <location>
        <begin position="1817"/>
        <end position="1837"/>
    </location>
</feature>
<evidence type="ECO:0000256" key="6">
    <source>
        <dbReference type="PROSITE-ProRule" id="PRU00089"/>
    </source>
</evidence>
<feature type="compositionally biased region" description="Polar residues" evidence="7">
    <location>
        <begin position="639"/>
        <end position="648"/>
    </location>
</feature>
<feature type="compositionally biased region" description="Polar residues" evidence="7">
    <location>
        <begin position="745"/>
        <end position="757"/>
    </location>
</feature>
<dbReference type="Pfam" id="PF00498">
    <property type="entry name" value="FHA"/>
    <property type="match status" value="1"/>
</dbReference>
<keyword evidence="5 6" id="KW-0539">Nucleus</keyword>
<keyword evidence="3 6" id="KW-0238">DNA-binding</keyword>
<feature type="region of interest" description="Disordered" evidence="7">
    <location>
        <begin position="81"/>
        <end position="104"/>
    </location>
</feature>
<dbReference type="InterPro" id="IPR030456">
    <property type="entry name" value="TF_fork_head_CS_2"/>
</dbReference>
<feature type="region of interest" description="Disordered" evidence="7">
    <location>
        <begin position="1809"/>
        <end position="1837"/>
    </location>
</feature>
<dbReference type="PANTHER" id="PTHR45881">
    <property type="entry name" value="CHECKPOINT SUPPRESSOR 1-LIKE, ISOFORM A-RELATED"/>
    <property type="match status" value="1"/>
</dbReference>
<dbReference type="InterPro" id="IPR036390">
    <property type="entry name" value="WH_DNA-bd_sf"/>
</dbReference>
<feature type="region of interest" description="Disordered" evidence="7">
    <location>
        <begin position="1591"/>
        <end position="1719"/>
    </location>
</feature>
<accession>A0A0F7STP3</accession>
<feature type="region of interest" description="Disordered" evidence="7">
    <location>
        <begin position="1402"/>
        <end position="1500"/>
    </location>
</feature>
<feature type="compositionally biased region" description="Low complexity" evidence="7">
    <location>
        <begin position="788"/>
        <end position="801"/>
    </location>
</feature>
<proteinExistence type="predicted"/>
<feature type="region of interest" description="Disordered" evidence="7">
    <location>
        <begin position="1275"/>
        <end position="1317"/>
    </location>
</feature>
<feature type="compositionally biased region" description="Gly residues" evidence="7">
    <location>
        <begin position="1301"/>
        <end position="1312"/>
    </location>
</feature>
<dbReference type="PROSITE" id="PS50006">
    <property type="entry name" value="FHA_DOMAIN"/>
    <property type="match status" value="1"/>
</dbReference>
<feature type="compositionally biased region" description="Polar residues" evidence="7">
    <location>
        <begin position="1643"/>
        <end position="1693"/>
    </location>
</feature>
<reference evidence="10" key="1">
    <citation type="submission" date="2014-08" db="EMBL/GenBank/DDBJ databases">
        <authorList>
            <person name="Sharma Rahul"/>
            <person name="Thines Marco"/>
        </authorList>
    </citation>
    <scope>NUCLEOTIDE SEQUENCE</scope>
</reference>
<dbReference type="SUPFAM" id="SSF49879">
    <property type="entry name" value="SMAD/FHA domain"/>
    <property type="match status" value="1"/>
</dbReference>
<feature type="compositionally biased region" description="Gly residues" evidence="7">
    <location>
        <begin position="272"/>
        <end position="297"/>
    </location>
</feature>
<feature type="compositionally biased region" description="Low complexity" evidence="7">
    <location>
        <begin position="981"/>
        <end position="992"/>
    </location>
</feature>
<dbReference type="InterPro" id="IPR000253">
    <property type="entry name" value="FHA_dom"/>
</dbReference>
<feature type="compositionally biased region" description="Polar residues" evidence="7">
    <location>
        <begin position="554"/>
        <end position="564"/>
    </location>
</feature>
<feature type="compositionally biased region" description="Basic and acidic residues" evidence="7">
    <location>
        <begin position="348"/>
        <end position="357"/>
    </location>
</feature>
<feature type="region of interest" description="Disordered" evidence="7">
    <location>
        <begin position="1212"/>
        <end position="1235"/>
    </location>
</feature>
<keyword evidence="2" id="KW-0805">Transcription regulation</keyword>
<feature type="compositionally biased region" description="Gly residues" evidence="7">
    <location>
        <begin position="1405"/>
        <end position="1425"/>
    </location>
</feature>
<feature type="domain" description="FHA" evidence="8">
    <location>
        <begin position="126"/>
        <end position="179"/>
    </location>
</feature>
<feature type="compositionally biased region" description="Basic and acidic residues" evidence="7">
    <location>
        <begin position="1212"/>
        <end position="1221"/>
    </location>
</feature>
<feature type="compositionally biased region" description="Pro residues" evidence="7">
    <location>
        <begin position="84"/>
        <end position="98"/>
    </location>
</feature>
<feature type="compositionally biased region" description="Low complexity" evidence="7">
    <location>
        <begin position="359"/>
        <end position="421"/>
    </location>
</feature>
<feature type="compositionally biased region" description="Low complexity" evidence="7">
    <location>
        <begin position="535"/>
        <end position="553"/>
    </location>
</feature>
<evidence type="ECO:0000313" key="10">
    <source>
        <dbReference type="EMBL" id="CED84856.1"/>
    </source>
</evidence>
<feature type="compositionally biased region" description="Low complexity" evidence="7">
    <location>
        <begin position="886"/>
        <end position="902"/>
    </location>
</feature>
<feature type="compositionally biased region" description="Low complexity" evidence="7">
    <location>
        <begin position="1017"/>
        <end position="1073"/>
    </location>
</feature>
<feature type="compositionally biased region" description="Pro residues" evidence="7">
    <location>
        <begin position="478"/>
        <end position="503"/>
    </location>
</feature>
<feature type="compositionally biased region" description="Low complexity" evidence="7">
    <location>
        <begin position="1769"/>
        <end position="1778"/>
    </location>
</feature>
<dbReference type="SUPFAM" id="SSF46785">
    <property type="entry name" value="Winged helix' DNA-binding domain"/>
    <property type="match status" value="1"/>
</dbReference>
<feature type="region of interest" description="Disordered" evidence="7">
    <location>
        <begin position="1015"/>
        <end position="1084"/>
    </location>
</feature>
<evidence type="ECO:0000256" key="1">
    <source>
        <dbReference type="ARBA" id="ARBA00004123"/>
    </source>
</evidence>
<feature type="compositionally biased region" description="Polar residues" evidence="7">
    <location>
        <begin position="804"/>
        <end position="828"/>
    </location>
</feature>
<dbReference type="Gene3D" id="2.60.200.20">
    <property type="match status" value="1"/>
</dbReference>
<evidence type="ECO:0000259" key="8">
    <source>
        <dbReference type="PROSITE" id="PS50006"/>
    </source>
</evidence>
<feature type="compositionally biased region" description="Polar residues" evidence="7">
    <location>
        <begin position="857"/>
        <end position="870"/>
    </location>
</feature>
<feature type="compositionally biased region" description="Low complexity" evidence="7">
    <location>
        <begin position="675"/>
        <end position="693"/>
    </location>
</feature>